<comment type="similarity">
    <text evidence="2">Belongs to the amino acid-polyamine-organocation (APC) superfamily. Cationic amino acid transporter (CAT) (TC 2.A.3.3) family.</text>
</comment>
<evidence type="ECO:0000256" key="13">
    <source>
        <dbReference type="ARBA" id="ARBA00050846"/>
    </source>
</evidence>
<comment type="catalytic activity">
    <reaction evidence="12">
        <text>L-ornithine(in) = L-ornithine(out)</text>
        <dbReference type="Rhea" id="RHEA:71199"/>
        <dbReference type="ChEBI" id="CHEBI:46911"/>
    </reaction>
</comment>
<comment type="catalytic activity">
    <reaction evidence="11">
        <text>L-arginine(in) = L-arginine(out)</text>
        <dbReference type="Rhea" id="RHEA:32143"/>
        <dbReference type="ChEBI" id="CHEBI:32682"/>
    </reaction>
</comment>
<evidence type="ECO:0000256" key="6">
    <source>
        <dbReference type="ARBA" id="ARBA00022970"/>
    </source>
</evidence>
<sequence length="653" mass="71227">MLPCGPALSFVRCLVRKKNVSGESLEDSKLCRCLSTVDLIALGVGSTLGAGVYVLAGEVAKSDSGPSIVVSFLIAALASVMAGLCYAEFGARVPKTGSAYLYTYVTVGELWAFITGWNLILSYVIGTSSVARAWSGTFDELLGKQIGHFFRTYFKMNYSGLAEYPDFFAVFLILLLSGKTHIWLHLCFVMQNSVLTRACFSGVVAEKDACVCSTNNKKKLFFCCIFFFYRNCSSYENVTSLYGSGGFMPYGFTGTLAGAATCFYAFVGFDCIATTGEEVKNPQKAIPIGIVVSLLVCFMAYFGVSAALTLMMPYYLLDEKSPLPVAFEYVGWGPAKYVVAVGSLCALSTSLLGSIFPMPRVIYAMAKDGLLFKCLAQISSKTKTPLVATLSSGAVAAIMAFLFDLKALVDMMSIGTLLAYSLVATCVLILRYQPSLTYEQPKYSPEKAALAASERESAVSESQINMIQENHFSLQALINPSSLPTEQTATTVNFLVGLLAFLVCGLSVLTTYGIHFIANLEPWSIGLLAVLVTSFIVTILLIQRQPQNQQKVAFMVPLLPFLPSFSILVNIYLMVQLSGDTWIRFSFWMAFGFLIYFAYGIRHSLEGHRSDGDDDSCSENSGLQEKNPVEEVDEPENANESDQFLAHERTSEC</sequence>
<feature type="non-terminal residue" evidence="20">
    <location>
        <position position="1"/>
    </location>
</feature>
<feature type="region of interest" description="Disordered" evidence="17">
    <location>
        <begin position="610"/>
        <end position="653"/>
    </location>
</feature>
<evidence type="ECO:0000256" key="8">
    <source>
        <dbReference type="ARBA" id="ARBA00023136"/>
    </source>
</evidence>
<feature type="transmembrane region" description="Helical" evidence="18">
    <location>
        <begin position="384"/>
        <end position="405"/>
    </location>
</feature>
<organism evidence="20 21">
    <name type="scientific">Fregetta grallaria</name>
    <name type="common">White-bellied storm-petrel</name>
    <name type="synonym">Procellaria grallaria</name>
    <dbReference type="NCBI Taxonomy" id="79628"/>
    <lineage>
        <taxon>Eukaryota</taxon>
        <taxon>Metazoa</taxon>
        <taxon>Chordata</taxon>
        <taxon>Craniata</taxon>
        <taxon>Vertebrata</taxon>
        <taxon>Euteleostomi</taxon>
        <taxon>Archelosauria</taxon>
        <taxon>Archosauria</taxon>
        <taxon>Dinosauria</taxon>
        <taxon>Saurischia</taxon>
        <taxon>Theropoda</taxon>
        <taxon>Coelurosauria</taxon>
        <taxon>Aves</taxon>
        <taxon>Neognathae</taxon>
        <taxon>Neoaves</taxon>
        <taxon>Aequornithes</taxon>
        <taxon>Procellariiformes</taxon>
        <taxon>Hydrobatidae</taxon>
        <taxon>Fregetta</taxon>
    </lineage>
</organism>
<dbReference type="GO" id="GO:0061459">
    <property type="term" value="F:L-arginine transmembrane transporter activity"/>
    <property type="evidence" value="ECO:0007669"/>
    <property type="project" value="TreeGrafter"/>
</dbReference>
<evidence type="ECO:0000313" key="21">
    <source>
        <dbReference type="Proteomes" id="UP000563060"/>
    </source>
</evidence>
<evidence type="ECO:0000256" key="9">
    <source>
        <dbReference type="ARBA" id="ARBA00023180"/>
    </source>
</evidence>
<dbReference type="GO" id="GO:0000064">
    <property type="term" value="F:L-ornithine transmembrane transporter activity"/>
    <property type="evidence" value="ECO:0007669"/>
    <property type="project" value="TreeGrafter"/>
</dbReference>
<comment type="subcellular location">
    <subcellularLocation>
        <location evidence="1">Cell membrane</location>
        <topology evidence="1">Multi-pass membrane protein</topology>
    </subcellularLocation>
</comment>
<evidence type="ECO:0000313" key="20">
    <source>
        <dbReference type="EMBL" id="NXW03162.1"/>
    </source>
</evidence>
<feature type="transmembrane region" description="Helical" evidence="18">
    <location>
        <begin position="492"/>
        <end position="517"/>
    </location>
</feature>
<keyword evidence="7 18" id="KW-1133">Transmembrane helix</keyword>
<feature type="transmembrane region" description="Helical" evidence="18">
    <location>
        <begin position="337"/>
        <end position="363"/>
    </location>
</feature>
<dbReference type="GO" id="GO:0097638">
    <property type="term" value="P:L-arginine import across plasma membrane"/>
    <property type="evidence" value="ECO:0007669"/>
    <property type="project" value="TreeGrafter"/>
</dbReference>
<feature type="transmembrane region" description="Helical" evidence="18">
    <location>
        <begin position="581"/>
        <end position="599"/>
    </location>
</feature>
<keyword evidence="6" id="KW-0029">Amino-acid transport</keyword>
<feature type="transmembrane region" description="Helical" evidence="18">
    <location>
        <begin position="554"/>
        <end position="575"/>
    </location>
</feature>
<feature type="transmembrane region" description="Helical" evidence="18">
    <location>
        <begin position="290"/>
        <end position="317"/>
    </location>
</feature>
<evidence type="ECO:0000256" key="5">
    <source>
        <dbReference type="ARBA" id="ARBA00022692"/>
    </source>
</evidence>
<name>A0A7L3YST3_FREGA</name>
<dbReference type="Pfam" id="PF13520">
    <property type="entry name" value="AA_permease_2"/>
    <property type="match status" value="1"/>
</dbReference>
<dbReference type="EMBL" id="VZZT01000470">
    <property type="protein sequence ID" value="NXW03162.1"/>
    <property type="molecule type" value="Genomic_DNA"/>
</dbReference>
<evidence type="ECO:0000256" key="11">
    <source>
        <dbReference type="ARBA" id="ARBA00034423"/>
    </source>
</evidence>
<keyword evidence="8 18" id="KW-0472">Membrane</keyword>
<feature type="domain" description="Cationic amino acid transporter C-terminal" evidence="19">
    <location>
        <begin position="554"/>
        <end position="604"/>
    </location>
</feature>
<keyword evidence="3" id="KW-0813">Transport</keyword>
<feature type="transmembrane region" description="Helical" evidence="18">
    <location>
        <begin position="99"/>
        <end position="125"/>
    </location>
</feature>
<evidence type="ECO:0000256" key="2">
    <source>
        <dbReference type="ARBA" id="ARBA00008572"/>
    </source>
</evidence>
<evidence type="ECO:0000259" key="19">
    <source>
        <dbReference type="Pfam" id="PF13906"/>
    </source>
</evidence>
<evidence type="ECO:0000256" key="14">
    <source>
        <dbReference type="ARBA" id="ARBA00069817"/>
    </source>
</evidence>
<dbReference type="PANTHER" id="PTHR43243:SF35">
    <property type="entry name" value="CATIONIC AMINO ACID TRANSPORTER 2"/>
    <property type="match status" value="1"/>
</dbReference>
<dbReference type="PANTHER" id="PTHR43243">
    <property type="entry name" value="INNER MEMBRANE TRANSPORTER YGJI-RELATED"/>
    <property type="match status" value="1"/>
</dbReference>
<evidence type="ECO:0000256" key="4">
    <source>
        <dbReference type="ARBA" id="ARBA00022475"/>
    </source>
</evidence>
<dbReference type="InterPro" id="IPR004755">
    <property type="entry name" value="Cat_AA_permease"/>
</dbReference>
<evidence type="ECO:0000256" key="17">
    <source>
        <dbReference type="SAM" id="MobiDB-lite"/>
    </source>
</evidence>
<dbReference type="GO" id="GO:0005886">
    <property type="term" value="C:plasma membrane"/>
    <property type="evidence" value="ECO:0007669"/>
    <property type="project" value="UniProtKB-SubCell"/>
</dbReference>
<dbReference type="FunFam" id="1.20.1740.10:FF:000034">
    <property type="entry name" value="cationic amino acid transporter 2 isoform X2"/>
    <property type="match status" value="1"/>
</dbReference>
<evidence type="ECO:0000256" key="15">
    <source>
        <dbReference type="ARBA" id="ARBA00081006"/>
    </source>
</evidence>
<feature type="transmembrane region" description="Helical" evidence="18">
    <location>
        <begin position="523"/>
        <end position="542"/>
    </location>
</feature>
<evidence type="ECO:0000256" key="3">
    <source>
        <dbReference type="ARBA" id="ARBA00022448"/>
    </source>
</evidence>
<protein>
    <recommendedName>
        <fullName evidence="14">Cationic amino acid transporter 2</fullName>
    </recommendedName>
    <alternativeName>
        <fullName evidence="15">Low affinity cationic amino acid transporter 2</fullName>
    </alternativeName>
    <alternativeName>
        <fullName evidence="16">Solute carrier family 7 member 2</fullName>
    </alternativeName>
</protein>
<evidence type="ECO:0000256" key="10">
    <source>
        <dbReference type="ARBA" id="ARBA00034422"/>
    </source>
</evidence>
<feature type="compositionally biased region" description="Acidic residues" evidence="17">
    <location>
        <begin position="630"/>
        <end position="639"/>
    </location>
</feature>
<evidence type="ECO:0000256" key="7">
    <source>
        <dbReference type="ARBA" id="ARBA00022989"/>
    </source>
</evidence>
<proteinExistence type="inferred from homology"/>
<dbReference type="Pfam" id="PF13906">
    <property type="entry name" value="AA_permease_C"/>
    <property type="match status" value="1"/>
</dbReference>
<keyword evidence="21" id="KW-1185">Reference proteome</keyword>
<keyword evidence="4" id="KW-1003">Cell membrane</keyword>
<comment type="catalytic activity">
    <reaction evidence="10">
        <text>L-lysine(in) = L-lysine(out)</text>
        <dbReference type="Rhea" id="RHEA:70935"/>
        <dbReference type="ChEBI" id="CHEBI:32551"/>
    </reaction>
</comment>
<comment type="catalytic activity">
    <reaction evidence="13">
        <text>L-homoarginine(in) = L-homoarginine(out)</text>
        <dbReference type="Rhea" id="RHEA:71203"/>
        <dbReference type="ChEBI" id="CHEBI:143006"/>
    </reaction>
</comment>
<comment type="caution">
    <text evidence="20">The sequence shown here is derived from an EMBL/GenBank/DDBJ whole genome shotgun (WGS) entry which is preliminary data.</text>
</comment>
<feature type="transmembrane region" description="Helical" evidence="18">
    <location>
        <begin position="39"/>
        <end position="56"/>
    </location>
</feature>
<dbReference type="InterPro" id="IPR029485">
    <property type="entry name" value="CAT_C"/>
</dbReference>
<evidence type="ECO:0000256" key="18">
    <source>
        <dbReference type="SAM" id="Phobius"/>
    </source>
</evidence>
<gene>
    <name evidence="20" type="primary">Slc7a2</name>
    <name evidence="20" type="ORF">FREGRA_R05066</name>
</gene>
<evidence type="ECO:0000256" key="16">
    <source>
        <dbReference type="ARBA" id="ARBA00083295"/>
    </source>
</evidence>
<dbReference type="NCBIfam" id="TIGR00906">
    <property type="entry name" value="2A0303"/>
    <property type="match status" value="1"/>
</dbReference>
<dbReference type="AlphaFoldDB" id="A0A7L3YST3"/>
<keyword evidence="5 18" id="KW-0812">Transmembrane</keyword>
<dbReference type="FunFam" id="1.20.1740.10:FF:000009">
    <property type="entry name" value="Low affinity cationic amino acid transporter 2"/>
    <property type="match status" value="1"/>
</dbReference>
<reference evidence="20 21" key="1">
    <citation type="submission" date="2019-09" db="EMBL/GenBank/DDBJ databases">
        <title>Bird 10,000 Genomes (B10K) Project - Family phase.</title>
        <authorList>
            <person name="Zhang G."/>
        </authorList>
    </citation>
    <scope>NUCLEOTIDE SEQUENCE [LARGE SCALE GENOMIC DNA]</scope>
    <source>
        <strain evidence="20">B10K-DU-006-09</strain>
        <tissue evidence="20">Muscle</tissue>
    </source>
</reference>
<evidence type="ECO:0000256" key="1">
    <source>
        <dbReference type="ARBA" id="ARBA00004651"/>
    </source>
</evidence>
<feature type="transmembrane region" description="Helical" evidence="18">
    <location>
        <begin position="68"/>
        <end position="87"/>
    </location>
</feature>
<dbReference type="GO" id="GO:0015189">
    <property type="term" value="F:L-lysine transmembrane transporter activity"/>
    <property type="evidence" value="ECO:0007669"/>
    <property type="project" value="TreeGrafter"/>
</dbReference>
<dbReference type="Gene3D" id="1.20.1740.10">
    <property type="entry name" value="Amino acid/polyamine transporter I"/>
    <property type="match status" value="2"/>
</dbReference>
<evidence type="ECO:0000256" key="12">
    <source>
        <dbReference type="ARBA" id="ARBA00034450"/>
    </source>
</evidence>
<dbReference type="Proteomes" id="UP000563060">
    <property type="component" value="Unassembled WGS sequence"/>
</dbReference>
<keyword evidence="9" id="KW-0325">Glycoprotein</keyword>
<feature type="non-terminal residue" evidence="20">
    <location>
        <position position="653"/>
    </location>
</feature>
<dbReference type="InterPro" id="IPR002293">
    <property type="entry name" value="AA/rel_permease1"/>
</dbReference>
<feature type="transmembrane region" description="Helical" evidence="18">
    <location>
        <begin position="167"/>
        <end position="188"/>
    </location>
</feature>
<feature type="transmembrane region" description="Helical" evidence="18">
    <location>
        <begin position="411"/>
        <end position="432"/>
    </location>
</feature>
<accession>A0A7L3YST3</accession>